<organism evidence="2 3">
    <name type="scientific">Phytophthora rubi</name>
    <dbReference type="NCBI Taxonomy" id="129364"/>
    <lineage>
        <taxon>Eukaryota</taxon>
        <taxon>Sar</taxon>
        <taxon>Stramenopiles</taxon>
        <taxon>Oomycota</taxon>
        <taxon>Peronosporomycetes</taxon>
        <taxon>Peronosporales</taxon>
        <taxon>Peronosporaceae</taxon>
        <taxon>Phytophthora</taxon>
    </lineage>
</organism>
<dbReference type="AlphaFoldDB" id="A0A6A4FEM3"/>
<keyword evidence="3" id="KW-1185">Reference proteome</keyword>
<evidence type="ECO:0000313" key="2">
    <source>
        <dbReference type="EMBL" id="KAE9334125.1"/>
    </source>
</evidence>
<proteinExistence type="predicted"/>
<name>A0A6A4FEM3_9STRA</name>
<protein>
    <submittedName>
        <fullName evidence="2">Uncharacterized protein</fullName>
    </submittedName>
</protein>
<dbReference type="Proteomes" id="UP000434957">
    <property type="component" value="Unassembled WGS sequence"/>
</dbReference>
<accession>A0A6A4FEM3</accession>
<comment type="caution">
    <text evidence="2">The sequence shown here is derived from an EMBL/GenBank/DDBJ whole genome shotgun (WGS) entry which is preliminary data.</text>
</comment>
<evidence type="ECO:0000256" key="1">
    <source>
        <dbReference type="SAM" id="MobiDB-lite"/>
    </source>
</evidence>
<dbReference type="EMBL" id="QXFT01000871">
    <property type="protein sequence ID" value="KAE9334125.1"/>
    <property type="molecule type" value="Genomic_DNA"/>
</dbReference>
<feature type="compositionally biased region" description="Basic and acidic residues" evidence="1">
    <location>
        <begin position="30"/>
        <end position="39"/>
    </location>
</feature>
<reference evidence="2 3" key="1">
    <citation type="submission" date="2018-08" db="EMBL/GenBank/DDBJ databases">
        <title>Genomic investigation of the strawberry pathogen Phytophthora fragariae indicates pathogenicity is determined by transcriptional variation in three key races.</title>
        <authorList>
            <person name="Adams T.M."/>
            <person name="Armitage A.D."/>
            <person name="Sobczyk M.K."/>
            <person name="Bates H.J."/>
            <person name="Dunwell J.M."/>
            <person name="Nellist C.F."/>
            <person name="Harrison R.J."/>
        </authorList>
    </citation>
    <scope>NUCLEOTIDE SEQUENCE [LARGE SCALE GENOMIC DNA]</scope>
    <source>
        <strain evidence="2 3">SCRP333</strain>
    </source>
</reference>
<evidence type="ECO:0000313" key="3">
    <source>
        <dbReference type="Proteomes" id="UP000434957"/>
    </source>
</evidence>
<gene>
    <name evidence="2" type="ORF">PR003_g13681</name>
</gene>
<sequence>MHSWIPASSKTTGMFSSECTRPSAAAAAAHRTERDHHDEDAATLVPHELVVLAVFDVDGQVVAEDLAAQEALQVAAAAAPVFELERSHDLDHGFLRRARGGLYRRACPRTVAARGHLLLNTSSGSMIPGEGAYMCSVAGLVENCNCIGS</sequence>
<feature type="compositionally biased region" description="Polar residues" evidence="1">
    <location>
        <begin position="1"/>
        <end position="20"/>
    </location>
</feature>
<feature type="region of interest" description="Disordered" evidence="1">
    <location>
        <begin position="1"/>
        <end position="39"/>
    </location>
</feature>